<dbReference type="KEGG" id="hazt:108679745"/>
<dbReference type="RefSeq" id="XP_018023950.1">
    <property type="nucleotide sequence ID" value="XM_018168461.1"/>
</dbReference>
<gene>
    <name evidence="3" type="primary">LOC108679745</name>
</gene>
<proteinExistence type="predicted"/>
<dbReference type="OrthoDB" id="10500577at2759"/>
<evidence type="ECO:0000313" key="3">
    <source>
        <dbReference type="RefSeq" id="XP_018023950.1"/>
    </source>
</evidence>
<dbReference type="AlphaFoldDB" id="A0A8B7PD78"/>
<name>A0A8B7PD78_HYAAZ</name>
<sequence length="103" mass="11111">MAAAVYVVVTLLCVSHSSMAAAVYVAVTLLGIFRAAQAQVYGAGACPEYQTSDAFNLQHISDLVERGGVVPYLSSGTITERYQSCQYLRLQDGGVFTYTYKDV</sequence>
<evidence type="ECO:0000256" key="1">
    <source>
        <dbReference type="SAM" id="SignalP"/>
    </source>
</evidence>
<dbReference type="Proteomes" id="UP000694843">
    <property type="component" value="Unplaced"/>
</dbReference>
<feature type="signal peptide" evidence="1">
    <location>
        <begin position="1"/>
        <end position="20"/>
    </location>
</feature>
<reference evidence="3" key="1">
    <citation type="submission" date="2025-08" db="UniProtKB">
        <authorList>
            <consortium name="RefSeq"/>
        </authorList>
    </citation>
    <scope>IDENTIFICATION</scope>
    <source>
        <tissue evidence="3">Whole organism</tissue>
    </source>
</reference>
<feature type="chain" id="PRO_5034732642" evidence="1">
    <location>
        <begin position="21"/>
        <end position="103"/>
    </location>
</feature>
<feature type="non-terminal residue" evidence="3">
    <location>
        <position position="103"/>
    </location>
</feature>
<protein>
    <submittedName>
        <fullName evidence="3">Uncharacterized protein LOC108679745</fullName>
    </submittedName>
</protein>
<organism evidence="2 3">
    <name type="scientific">Hyalella azteca</name>
    <name type="common">Amphipod</name>
    <dbReference type="NCBI Taxonomy" id="294128"/>
    <lineage>
        <taxon>Eukaryota</taxon>
        <taxon>Metazoa</taxon>
        <taxon>Ecdysozoa</taxon>
        <taxon>Arthropoda</taxon>
        <taxon>Crustacea</taxon>
        <taxon>Multicrustacea</taxon>
        <taxon>Malacostraca</taxon>
        <taxon>Eumalacostraca</taxon>
        <taxon>Peracarida</taxon>
        <taxon>Amphipoda</taxon>
        <taxon>Senticaudata</taxon>
        <taxon>Talitrida</taxon>
        <taxon>Talitroidea</taxon>
        <taxon>Hyalellidae</taxon>
        <taxon>Hyalella</taxon>
    </lineage>
</organism>
<accession>A0A8B7PD78</accession>
<dbReference type="GeneID" id="108679745"/>
<evidence type="ECO:0000313" key="2">
    <source>
        <dbReference type="Proteomes" id="UP000694843"/>
    </source>
</evidence>
<keyword evidence="1" id="KW-0732">Signal</keyword>
<keyword evidence="2" id="KW-1185">Reference proteome</keyword>